<keyword evidence="4" id="KW-1185">Reference proteome</keyword>
<keyword evidence="2" id="KW-0560">Oxidoreductase</keyword>
<dbReference type="Proteomes" id="UP000330807">
    <property type="component" value="Unassembled WGS sequence"/>
</dbReference>
<gene>
    <name evidence="2" type="primary">gdhA</name>
    <name evidence="2" type="ORF">KCJAJFAP_02163</name>
    <name evidence="1" type="ORF">LMKDKBCB_01098</name>
</gene>
<reference evidence="3 4" key="1">
    <citation type="submission" date="2019-10" db="EMBL/GenBank/DDBJ databases">
        <authorList>
            <person name="Wolf R A."/>
        </authorList>
    </citation>
    <scope>NUCLEOTIDE SEQUENCE [LARGE SCALE GENOMIC DNA]</scope>
    <source>
        <strain evidence="1">Collinsella_aerofaciens_AK_138A</strain>
        <strain evidence="2">Collinsella_aerofaciens_MC2</strain>
    </source>
</reference>
<accession>A0A5K1IEQ6</accession>
<dbReference type="Proteomes" id="UP000361836">
    <property type="component" value="Unassembled WGS sequence"/>
</dbReference>
<protein>
    <submittedName>
        <fullName evidence="2">NADP-specific glutamate dehydrogenase</fullName>
        <ecNumber evidence="2">1.4.1.4</ecNumber>
    </submittedName>
</protein>
<proteinExistence type="predicted"/>
<dbReference type="EMBL" id="CABWIE010000014">
    <property type="protein sequence ID" value="VWL93416.1"/>
    <property type="molecule type" value="Genomic_DNA"/>
</dbReference>
<evidence type="ECO:0000313" key="4">
    <source>
        <dbReference type="Proteomes" id="UP000361836"/>
    </source>
</evidence>
<name>A0A5K1IEQ6_9ACTN</name>
<dbReference type="AlphaFoldDB" id="A0A5K1IEQ6"/>
<dbReference type="EMBL" id="CABWIH010000022">
    <property type="protein sequence ID" value="VWL89028.1"/>
    <property type="molecule type" value="Genomic_DNA"/>
</dbReference>
<dbReference type="Gene3D" id="1.10.285.10">
    <property type="entry name" value="Glutamate Dehydrogenase, chain A, domain 3"/>
    <property type="match status" value="1"/>
</dbReference>
<organism evidence="2 4">
    <name type="scientific">Collinsella aerofaciens</name>
    <dbReference type="NCBI Taxonomy" id="74426"/>
    <lineage>
        <taxon>Bacteria</taxon>
        <taxon>Bacillati</taxon>
        <taxon>Actinomycetota</taxon>
        <taxon>Coriobacteriia</taxon>
        <taxon>Coriobacteriales</taxon>
        <taxon>Coriobacteriaceae</taxon>
        <taxon>Collinsella</taxon>
    </lineage>
</organism>
<evidence type="ECO:0000313" key="2">
    <source>
        <dbReference type="EMBL" id="VWL93416.1"/>
    </source>
</evidence>
<evidence type="ECO:0000313" key="1">
    <source>
        <dbReference type="EMBL" id="VWL89028.1"/>
    </source>
</evidence>
<dbReference type="EC" id="1.4.1.4" evidence="2"/>
<sequence>MMYACRTHAMCEEGNFVMGANIAGFLKVADAMLAQGVC</sequence>
<dbReference type="GO" id="GO:0004354">
    <property type="term" value="F:glutamate dehydrogenase (NADP+) activity"/>
    <property type="evidence" value="ECO:0007669"/>
    <property type="project" value="UniProtKB-EC"/>
</dbReference>
<evidence type="ECO:0000313" key="3">
    <source>
        <dbReference type="Proteomes" id="UP000330807"/>
    </source>
</evidence>